<evidence type="ECO:0000256" key="1">
    <source>
        <dbReference type="SAM" id="Phobius"/>
    </source>
</evidence>
<dbReference type="InterPro" id="IPR012171">
    <property type="entry name" value="Fatty_acid_desaturase"/>
</dbReference>
<dbReference type="GO" id="GO:0006629">
    <property type="term" value="P:lipid metabolic process"/>
    <property type="evidence" value="ECO:0007669"/>
    <property type="project" value="InterPro"/>
</dbReference>
<keyword evidence="1" id="KW-0472">Membrane</keyword>
<evidence type="ECO:0000313" key="3">
    <source>
        <dbReference type="EMBL" id="CCL99866.1"/>
    </source>
</evidence>
<evidence type="ECO:0000313" key="4">
    <source>
        <dbReference type="Proteomes" id="UP000006352"/>
    </source>
</evidence>
<evidence type="ECO:0000259" key="2">
    <source>
        <dbReference type="Pfam" id="PF00487"/>
    </source>
</evidence>
<proteinExistence type="predicted"/>
<dbReference type="EMBL" id="HE796953">
    <property type="protein sequence ID" value="CCL99866.1"/>
    <property type="molecule type" value="Genomic_DNA"/>
</dbReference>
<name>J4I8R4_9APHY</name>
<dbReference type="HOGENOM" id="CLU_033094_0_0_1"/>
<accession>J4I8R4</accession>
<feature type="transmembrane region" description="Helical" evidence="1">
    <location>
        <begin position="239"/>
        <end position="263"/>
    </location>
</feature>
<dbReference type="GO" id="GO:0016491">
    <property type="term" value="F:oxidoreductase activity"/>
    <property type="evidence" value="ECO:0007669"/>
    <property type="project" value="InterPro"/>
</dbReference>
<keyword evidence="1" id="KW-1133">Transmembrane helix</keyword>
<feature type="transmembrane region" description="Helical" evidence="1">
    <location>
        <begin position="88"/>
        <end position="108"/>
    </location>
</feature>
<organism evidence="3 4">
    <name type="scientific">Fibroporia radiculosa</name>
    <dbReference type="NCBI Taxonomy" id="599839"/>
    <lineage>
        <taxon>Eukaryota</taxon>
        <taxon>Fungi</taxon>
        <taxon>Dikarya</taxon>
        <taxon>Basidiomycota</taxon>
        <taxon>Agaricomycotina</taxon>
        <taxon>Agaricomycetes</taxon>
        <taxon>Polyporales</taxon>
        <taxon>Fibroporiaceae</taxon>
        <taxon>Fibroporia</taxon>
    </lineage>
</organism>
<dbReference type="PANTHER" id="PTHR32100">
    <property type="entry name" value="OMEGA-6 FATTY ACID DESATURASE, CHLOROPLASTIC"/>
    <property type="match status" value="1"/>
</dbReference>
<feature type="domain" description="Fatty acid desaturase" evidence="2">
    <location>
        <begin position="90"/>
        <end position="403"/>
    </location>
</feature>
<dbReference type="STRING" id="599839.J4I8R4"/>
<dbReference type="AlphaFoldDB" id="J4I8R4"/>
<feature type="transmembrane region" description="Helical" evidence="1">
    <location>
        <begin position="269"/>
        <end position="289"/>
    </location>
</feature>
<keyword evidence="1" id="KW-0812">Transmembrane</keyword>
<dbReference type="Pfam" id="PF00487">
    <property type="entry name" value="FA_desaturase"/>
    <property type="match status" value="1"/>
</dbReference>
<protein>
    <recommendedName>
        <fullName evidence="2">Fatty acid desaturase domain-containing protein</fullName>
    </recommendedName>
</protein>
<dbReference type="OrthoDB" id="1461976at2759"/>
<gene>
    <name evidence="3" type="ORF">FIBRA_01891</name>
</gene>
<feature type="transmembrane region" description="Helical" evidence="1">
    <location>
        <begin position="190"/>
        <end position="210"/>
    </location>
</feature>
<keyword evidence="4" id="KW-1185">Reference proteome</keyword>
<dbReference type="InterPro" id="IPR005804">
    <property type="entry name" value="FA_desaturase_dom"/>
</dbReference>
<feature type="transmembrane region" description="Helical" evidence="1">
    <location>
        <begin position="45"/>
        <end position="67"/>
    </location>
</feature>
<dbReference type="InParanoid" id="J4I8R4"/>
<dbReference type="RefSeq" id="XP_012179149.1">
    <property type="nucleotide sequence ID" value="XM_012323759.1"/>
</dbReference>
<reference evidence="3 4" key="1">
    <citation type="journal article" date="2012" name="Appl. Environ. Microbiol.">
        <title>Short-read sequencing for genomic analysis of the brown rot fungus Fibroporia radiculosa.</title>
        <authorList>
            <person name="Tang J.D."/>
            <person name="Perkins A.D."/>
            <person name="Sonstegard T.S."/>
            <person name="Schroeder S.G."/>
            <person name="Burgess S.C."/>
            <person name="Diehl S.V."/>
        </authorList>
    </citation>
    <scope>NUCLEOTIDE SEQUENCE [LARGE SCALE GENOMIC DNA]</scope>
    <source>
        <strain evidence="3 4">TFFH 294</strain>
    </source>
</reference>
<dbReference type="GeneID" id="24094777"/>
<dbReference type="Proteomes" id="UP000006352">
    <property type="component" value="Unassembled WGS sequence"/>
</dbReference>
<sequence>MFSDSLEYEERVCKSFVAPNITYKEVRDSVPKHLLVKNAWVSTYYYVRDIGCCIAFFYFAASIEWIVTSGICDYIPLLGLVKMRLVKGLLWVTYWWMQGLAFSSFFFLGHELGHQSLYNSGYANDILGYFLHSFILSPFFAWKSSHNTHHRTVGSVERDVNYVPHGRSRYNLPPRAQSTTKDFLDVFDEAPIFTLMRLLFMQFAGWWLYLTINSMGCKKYLNSSHFSPRSPIFRPDERMGIVLSDLGVLGMGYVLYCMIGMYGLKTVTAYYFIPFMVRMLLIGYCGLNLRVLRTVLQSLVSGLRFVNQWNAPMNLLDFIRIVMVTFLQHSDPTVPHYRKQEWTWIRGAIATIDRPLLGGMGRFFMHNVVHCHVAHHLFAHAPFYNLPEITECIRGVLKDHYVYDSTNSFYALYRSFTQCLFIEDEDVIAFYKNKYGESVREAESQSKVSDKQCKQE</sequence>